<comment type="caution">
    <text evidence="1">The sequence shown here is derived from an EMBL/GenBank/DDBJ whole genome shotgun (WGS) entry which is preliminary data.</text>
</comment>
<name>L1KJ91_9ACTN</name>
<proteinExistence type="predicted"/>
<sequence length="38" mass="3983">MRRGAGVRMNEQADVVVVGPGPVPDRAVRIVAAPGDLR</sequence>
<protein>
    <submittedName>
        <fullName evidence="1">Uncharacterized protein</fullName>
    </submittedName>
</protein>
<accession>L1KJ91</accession>
<evidence type="ECO:0000313" key="2">
    <source>
        <dbReference type="Proteomes" id="UP000010411"/>
    </source>
</evidence>
<dbReference type="EMBL" id="AEJC01000650">
    <property type="protein sequence ID" value="EKX60453.1"/>
    <property type="molecule type" value="Genomic_DNA"/>
</dbReference>
<dbReference type="PATRIC" id="fig|698759.3.peg.8828"/>
<evidence type="ECO:0000313" key="1">
    <source>
        <dbReference type="EMBL" id="EKX60453.1"/>
    </source>
</evidence>
<dbReference type="AlphaFoldDB" id="L1KJ91"/>
<dbReference type="Proteomes" id="UP000010411">
    <property type="component" value="Unassembled WGS sequence"/>
</dbReference>
<gene>
    <name evidence="1" type="ORF">STRIP9103_07435</name>
</gene>
<reference evidence="1 2" key="1">
    <citation type="submission" date="2012-11" db="EMBL/GenBank/DDBJ databases">
        <authorList>
            <person name="Huguet-Tapia J.C."/>
            <person name="Durkin A.S."/>
            <person name="Pettis G.S."/>
            <person name="Badger J.H."/>
        </authorList>
    </citation>
    <scope>NUCLEOTIDE SEQUENCE [LARGE SCALE GENOMIC DNA]</scope>
    <source>
        <strain evidence="1 2">91-03</strain>
    </source>
</reference>
<keyword evidence="2" id="KW-1185">Reference proteome</keyword>
<organism evidence="1 2">
    <name type="scientific">Streptomyces ipomoeae 91-03</name>
    <dbReference type="NCBI Taxonomy" id="698759"/>
    <lineage>
        <taxon>Bacteria</taxon>
        <taxon>Bacillati</taxon>
        <taxon>Actinomycetota</taxon>
        <taxon>Actinomycetes</taxon>
        <taxon>Kitasatosporales</taxon>
        <taxon>Streptomycetaceae</taxon>
        <taxon>Streptomyces</taxon>
    </lineage>
</organism>